<feature type="coiled-coil region" evidence="1">
    <location>
        <begin position="135"/>
        <end position="215"/>
    </location>
</feature>
<evidence type="ECO:0000313" key="3">
    <source>
        <dbReference type="EMBL" id="CZT47829.1"/>
    </source>
</evidence>
<name>A0A1E1MFF7_RHYSE</name>
<sequence>MAGTGSRPPLSATNTHISINSYPDNSSHASLKSTSPAIDIPLDRLRGDIAAIIAQKDETIDLLFKQRDAARRDILEAEHHYLQDKAEILEIAGLEIAKGTTHIWELRLQITRLGVEKTGLEEDLQAESFQLKKHVLGLRSSKAELEERVEDLEKERVELRGEFEENIKEREAELEELRVKTLGDEKILNNQDYKIKEMAEEAEDLKTKNTGLVGEVTSLKEHLNGVKRTWEDVKEGMVKVDEKLYGSTAGSKKPTIERI</sequence>
<proteinExistence type="predicted"/>
<evidence type="ECO:0000256" key="1">
    <source>
        <dbReference type="SAM" id="Coils"/>
    </source>
</evidence>
<dbReference type="EMBL" id="FJVC01000308">
    <property type="protein sequence ID" value="CZT47829.1"/>
    <property type="molecule type" value="Genomic_DNA"/>
</dbReference>
<evidence type="ECO:0000256" key="2">
    <source>
        <dbReference type="SAM" id="MobiDB-lite"/>
    </source>
</evidence>
<evidence type="ECO:0000313" key="4">
    <source>
        <dbReference type="Proteomes" id="UP000177625"/>
    </source>
</evidence>
<dbReference type="AlphaFoldDB" id="A0A1E1MFF7"/>
<accession>A0A1E1MFF7</accession>
<organism evidence="3 4">
    <name type="scientific">Rhynchosporium secalis</name>
    <name type="common">Barley scald fungus</name>
    <dbReference type="NCBI Taxonomy" id="38038"/>
    <lineage>
        <taxon>Eukaryota</taxon>
        <taxon>Fungi</taxon>
        <taxon>Dikarya</taxon>
        <taxon>Ascomycota</taxon>
        <taxon>Pezizomycotina</taxon>
        <taxon>Leotiomycetes</taxon>
        <taxon>Helotiales</taxon>
        <taxon>Ploettnerulaceae</taxon>
        <taxon>Rhynchosporium</taxon>
    </lineage>
</organism>
<gene>
    <name evidence="3" type="ORF">RSE6_08438</name>
</gene>
<feature type="compositionally biased region" description="Polar residues" evidence="2">
    <location>
        <begin position="11"/>
        <end position="31"/>
    </location>
</feature>
<reference evidence="4" key="1">
    <citation type="submission" date="2016-03" db="EMBL/GenBank/DDBJ databases">
        <authorList>
            <person name="Guldener U."/>
        </authorList>
    </citation>
    <scope>NUCLEOTIDE SEQUENCE [LARGE SCALE GENOMIC DNA]</scope>
</reference>
<keyword evidence="4" id="KW-1185">Reference proteome</keyword>
<keyword evidence="1" id="KW-0175">Coiled coil</keyword>
<protein>
    <submittedName>
        <fullName evidence="3">Uncharacterized protein</fullName>
    </submittedName>
</protein>
<dbReference type="Proteomes" id="UP000177625">
    <property type="component" value="Unassembled WGS sequence"/>
</dbReference>
<feature type="region of interest" description="Disordered" evidence="2">
    <location>
        <begin position="1"/>
        <end position="31"/>
    </location>
</feature>